<evidence type="ECO:0000313" key="2">
    <source>
        <dbReference type="Proteomes" id="UP001205919"/>
    </source>
</evidence>
<sequence length="127" mass="13736">MNESPRKRVWVVTRIDGGRAAAADVFDNGSDAENFAGEMSVDTNNLAGLFQVLESSLHSRDPEKYISVPESIEKLVGGLYNDLALGGGTGKAAEYIAAHKPELIDEAVRAARERIVEILKEKGLLPK</sequence>
<gene>
    <name evidence="1" type="ORF">NE630_10625</name>
</gene>
<reference evidence="1 2" key="1">
    <citation type="submission" date="2022-06" db="EMBL/GenBank/DDBJ databases">
        <title>Isolation of gut microbiota from human fecal samples.</title>
        <authorList>
            <person name="Pamer E.G."/>
            <person name="Barat B."/>
            <person name="Waligurski E."/>
            <person name="Medina S."/>
            <person name="Paddock L."/>
            <person name="Mostad J."/>
        </authorList>
    </citation>
    <scope>NUCLEOTIDE SEQUENCE [LARGE SCALE GENOMIC DNA]</scope>
    <source>
        <strain evidence="1 2">DFI.9.90</strain>
    </source>
</reference>
<accession>A0AAW5K4U7</accession>
<dbReference type="GeneID" id="95755008"/>
<dbReference type="RefSeq" id="WP_008709214.1">
    <property type="nucleotide sequence ID" value="NZ_CABKQM010000003.1"/>
</dbReference>
<protein>
    <submittedName>
        <fullName evidence="1">Uncharacterized protein</fullName>
    </submittedName>
</protein>
<dbReference type="Proteomes" id="UP001205919">
    <property type="component" value="Unassembled WGS sequence"/>
</dbReference>
<dbReference type="AlphaFoldDB" id="A0AAW5K4U7"/>
<evidence type="ECO:0000313" key="1">
    <source>
        <dbReference type="EMBL" id="MCQ4814884.1"/>
    </source>
</evidence>
<name>A0AAW5K4U7_9BACT</name>
<organism evidence="1 2">
    <name type="scientific">Cloacibacillus evryensis</name>
    <dbReference type="NCBI Taxonomy" id="508460"/>
    <lineage>
        <taxon>Bacteria</taxon>
        <taxon>Thermotogati</taxon>
        <taxon>Synergistota</taxon>
        <taxon>Synergistia</taxon>
        <taxon>Synergistales</taxon>
        <taxon>Synergistaceae</taxon>
        <taxon>Cloacibacillus</taxon>
    </lineage>
</organism>
<proteinExistence type="predicted"/>
<keyword evidence="2" id="KW-1185">Reference proteome</keyword>
<dbReference type="EMBL" id="JANFYT010000022">
    <property type="protein sequence ID" value="MCQ4814884.1"/>
    <property type="molecule type" value="Genomic_DNA"/>
</dbReference>
<comment type="caution">
    <text evidence="1">The sequence shown here is derived from an EMBL/GenBank/DDBJ whole genome shotgun (WGS) entry which is preliminary data.</text>
</comment>